<evidence type="ECO:0000259" key="3">
    <source>
        <dbReference type="PROSITE" id="PS51123"/>
    </source>
</evidence>
<evidence type="ECO:0000313" key="5">
    <source>
        <dbReference type="Proteomes" id="UP000438914"/>
    </source>
</evidence>
<dbReference type="InterPro" id="IPR036737">
    <property type="entry name" value="OmpA-like_sf"/>
</dbReference>
<name>A0A7K0KFS8_9BACT</name>
<dbReference type="RefSeq" id="WP_154534367.1">
    <property type="nucleotide sequence ID" value="NZ_VUNG01000021.1"/>
</dbReference>
<dbReference type="GO" id="GO:0016020">
    <property type="term" value="C:membrane"/>
    <property type="evidence" value="ECO:0007669"/>
    <property type="project" value="UniProtKB-UniRule"/>
</dbReference>
<feature type="chain" id="PRO_5029721437" evidence="2">
    <location>
        <begin position="21"/>
        <end position="189"/>
    </location>
</feature>
<sequence>MKKKSILLFLLTMMATGMQANDGVGTLPDDSLQQQVSWQEDCGALSANKNDYAGLNALRSRMATTASSDNSATGDSLQLSVDVPIYFYFKLNTAQLITKSQLANLAVIAKYAQEHHLTIHITGAADEATGTAARNRTLSIARARYIAKQFINNGIGKSQMKAVSLGGIREFKPKEANRFAMVVLRKSTN</sequence>
<gene>
    <name evidence="4" type="ORF">FYJ73_08960</name>
</gene>
<dbReference type="EMBL" id="VUNG01000021">
    <property type="protein sequence ID" value="MST84793.1"/>
    <property type="molecule type" value="Genomic_DNA"/>
</dbReference>
<accession>A0A7K0KFS8</accession>
<proteinExistence type="predicted"/>
<dbReference type="Gene3D" id="3.30.1330.60">
    <property type="entry name" value="OmpA-like domain"/>
    <property type="match status" value="1"/>
</dbReference>
<dbReference type="SUPFAM" id="SSF103088">
    <property type="entry name" value="OmpA-like"/>
    <property type="match status" value="1"/>
</dbReference>
<dbReference type="AlphaFoldDB" id="A0A7K0KFS8"/>
<keyword evidence="1" id="KW-0472">Membrane</keyword>
<organism evidence="4 5">
    <name type="scientific">Hallella mizrahii</name>
    <dbReference type="NCBI Taxonomy" id="2606637"/>
    <lineage>
        <taxon>Bacteria</taxon>
        <taxon>Pseudomonadati</taxon>
        <taxon>Bacteroidota</taxon>
        <taxon>Bacteroidia</taxon>
        <taxon>Bacteroidales</taxon>
        <taxon>Prevotellaceae</taxon>
        <taxon>Hallella</taxon>
    </lineage>
</organism>
<keyword evidence="5" id="KW-1185">Reference proteome</keyword>
<reference evidence="4 5" key="1">
    <citation type="submission" date="2019-08" db="EMBL/GenBank/DDBJ databases">
        <title>In-depth cultivation of the pig gut microbiome towards novel bacterial diversity and tailored functional studies.</title>
        <authorList>
            <person name="Wylensek D."/>
            <person name="Hitch T.C.A."/>
            <person name="Clavel T."/>
        </authorList>
    </citation>
    <scope>NUCLEOTIDE SEQUENCE [LARGE SCALE GENOMIC DNA]</scope>
    <source>
        <strain evidence="4 5">LKV-178-WT-2A</strain>
    </source>
</reference>
<protein>
    <submittedName>
        <fullName evidence="4">OmpA family protein</fullName>
    </submittedName>
</protein>
<dbReference type="PROSITE" id="PS51123">
    <property type="entry name" value="OMPA_2"/>
    <property type="match status" value="1"/>
</dbReference>
<dbReference type="Proteomes" id="UP000438914">
    <property type="component" value="Unassembled WGS sequence"/>
</dbReference>
<comment type="caution">
    <text evidence="4">The sequence shown here is derived from an EMBL/GenBank/DDBJ whole genome shotgun (WGS) entry which is preliminary data.</text>
</comment>
<feature type="domain" description="OmpA-like" evidence="3">
    <location>
        <begin position="76"/>
        <end position="189"/>
    </location>
</feature>
<keyword evidence="2" id="KW-0732">Signal</keyword>
<evidence type="ECO:0000313" key="4">
    <source>
        <dbReference type="EMBL" id="MST84793.1"/>
    </source>
</evidence>
<feature type="signal peptide" evidence="2">
    <location>
        <begin position="1"/>
        <end position="20"/>
    </location>
</feature>
<dbReference type="InterPro" id="IPR006665">
    <property type="entry name" value="OmpA-like"/>
</dbReference>
<dbReference type="Pfam" id="PF00691">
    <property type="entry name" value="OmpA"/>
    <property type="match status" value="1"/>
</dbReference>
<evidence type="ECO:0000256" key="2">
    <source>
        <dbReference type="SAM" id="SignalP"/>
    </source>
</evidence>
<evidence type="ECO:0000256" key="1">
    <source>
        <dbReference type="PROSITE-ProRule" id="PRU00473"/>
    </source>
</evidence>